<dbReference type="PANTHER" id="PTHR46579">
    <property type="entry name" value="F5/8 TYPE C DOMAIN-CONTAINING PROTEIN-RELATED"/>
    <property type="match status" value="1"/>
</dbReference>
<gene>
    <name evidence="1" type="ORF">EAG_00174</name>
</gene>
<dbReference type="EMBL" id="GL435672">
    <property type="protein sequence ID" value="EFN72848.1"/>
    <property type="molecule type" value="Genomic_DNA"/>
</dbReference>
<evidence type="ECO:0000313" key="2">
    <source>
        <dbReference type="Proteomes" id="UP000000311"/>
    </source>
</evidence>
<evidence type="ECO:0008006" key="3">
    <source>
        <dbReference type="Google" id="ProtNLM"/>
    </source>
</evidence>
<protein>
    <recommendedName>
        <fullName evidence="3">DUF4218 domain-containing protein</fullName>
    </recommendedName>
</protein>
<dbReference type="InParanoid" id="E2A141"/>
<keyword evidence="2" id="KW-1185">Reference proteome</keyword>
<reference evidence="1 2" key="1">
    <citation type="journal article" date="2010" name="Science">
        <title>Genomic comparison of the ants Camponotus floridanus and Harpegnathos saltator.</title>
        <authorList>
            <person name="Bonasio R."/>
            <person name="Zhang G."/>
            <person name="Ye C."/>
            <person name="Mutti N.S."/>
            <person name="Fang X."/>
            <person name="Qin N."/>
            <person name="Donahue G."/>
            <person name="Yang P."/>
            <person name="Li Q."/>
            <person name="Li C."/>
            <person name="Zhang P."/>
            <person name="Huang Z."/>
            <person name="Berger S.L."/>
            <person name="Reinberg D."/>
            <person name="Wang J."/>
            <person name="Liebig J."/>
        </authorList>
    </citation>
    <scope>NUCLEOTIDE SEQUENCE [LARGE SCALE GENOMIC DNA]</scope>
    <source>
        <strain evidence="2">C129</strain>
    </source>
</reference>
<dbReference type="AlphaFoldDB" id="E2A141"/>
<evidence type="ECO:0000313" key="1">
    <source>
        <dbReference type="EMBL" id="EFN72848.1"/>
    </source>
</evidence>
<feature type="non-terminal residue" evidence="1">
    <location>
        <position position="99"/>
    </location>
</feature>
<accession>E2A141</accession>
<name>E2A141_CAMFO</name>
<proteinExistence type="predicted"/>
<feature type="non-terminal residue" evidence="1">
    <location>
        <position position="1"/>
    </location>
</feature>
<dbReference type="Proteomes" id="UP000000311">
    <property type="component" value="Unassembled WGS sequence"/>
</dbReference>
<sequence>WLLFVFSMYIFLQTHIPEDKFIAAEQALRTFVLQIEELYGDDFMNYNIHLLLHIPASVKNYGALWAWSTFHFEGFNRTLKTLFNGSQCITQQISKFYSR</sequence>
<dbReference type="OMA" id="YEFTICE"/>
<organism evidence="2">
    <name type="scientific">Camponotus floridanus</name>
    <name type="common">Florida carpenter ant</name>
    <dbReference type="NCBI Taxonomy" id="104421"/>
    <lineage>
        <taxon>Eukaryota</taxon>
        <taxon>Metazoa</taxon>
        <taxon>Ecdysozoa</taxon>
        <taxon>Arthropoda</taxon>
        <taxon>Hexapoda</taxon>
        <taxon>Insecta</taxon>
        <taxon>Pterygota</taxon>
        <taxon>Neoptera</taxon>
        <taxon>Endopterygota</taxon>
        <taxon>Hymenoptera</taxon>
        <taxon>Apocrita</taxon>
        <taxon>Aculeata</taxon>
        <taxon>Formicoidea</taxon>
        <taxon>Formicidae</taxon>
        <taxon>Formicinae</taxon>
        <taxon>Camponotus</taxon>
    </lineage>
</organism>
<dbReference type="PANTHER" id="PTHR46579:SF1">
    <property type="entry name" value="F5_8 TYPE C DOMAIN-CONTAINING PROTEIN"/>
    <property type="match status" value="1"/>
</dbReference>